<evidence type="ECO:0000313" key="2">
    <source>
        <dbReference type="EMBL" id="RKP29505.1"/>
    </source>
</evidence>
<dbReference type="SUPFAM" id="SSF52743">
    <property type="entry name" value="Subtilisin-like"/>
    <property type="match status" value="1"/>
</dbReference>
<gene>
    <name evidence="2" type="ORF">METBISCDRAFT_24167</name>
</gene>
<dbReference type="InterPro" id="IPR000209">
    <property type="entry name" value="Peptidase_S8/S53_dom"/>
</dbReference>
<dbReference type="EMBL" id="ML004484">
    <property type="protein sequence ID" value="RKP29505.1"/>
    <property type="molecule type" value="Genomic_DNA"/>
</dbReference>
<reference evidence="3" key="1">
    <citation type="journal article" date="2018" name="Nat. Microbiol.">
        <title>Leveraging single-cell genomics to expand the fungal tree of life.</title>
        <authorList>
            <person name="Ahrendt S.R."/>
            <person name="Quandt C.A."/>
            <person name="Ciobanu D."/>
            <person name="Clum A."/>
            <person name="Salamov A."/>
            <person name="Andreopoulos B."/>
            <person name="Cheng J.F."/>
            <person name="Woyke T."/>
            <person name="Pelin A."/>
            <person name="Henrissat B."/>
            <person name="Reynolds N.K."/>
            <person name="Benny G.L."/>
            <person name="Smith M.E."/>
            <person name="James T.Y."/>
            <person name="Grigoriev I.V."/>
        </authorList>
    </citation>
    <scope>NUCLEOTIDE SEQUENCE [LARGE SCALE GENOMIC DNA]</scope>
    <source>
        <strain evidence="3">Baker2002</strain>
    </source>
</reference>
<dbReference type="Gene3D" id="3.40.50.200">
    <property type="entry name" value="Peptidase S8/S53 domain"/>
    <property type="match status" value="1"/>
</dbReference>
<dbReference type="AlphaFoldDB" id="A0A4P9Z9S5"/>
<feature type="domain" description="Peptidase S8/S53" evidence="1">
    <location>
        <begin position="6"/>
        <end position="257"/>
    </location>
</feature>
<keyword evidence="3" id="KW-1185">Reference proteome</keyword>
<dbReference type="OrthoDB" id="4090904at2759"/>
<accession>A0A4P9Z9S5</accession>
<dbReference type="Pfam" id="PF00082">
    <property type="entry name" value="Peptidase_S8"/>
    <property type="match status" value="1"/>
</dbReference>
<protein>
    <recommendedName>
        <fullName evidence="1">Peptidase S8/S53 domain-containing protein</fullName>
    </recommendedName>
</protein>
<dbReference type="GO" id="GO:0006508">
    <property type="term" value="P:proteolysis"/>
    <property type="evidence" value="ECO:0007669"/>
    <property type="project" value="InterPro"/>
</dbReference>
<proteinExistence type="predicted"/>
<organism evidence="2 3">
    <name type="scientific">Metschnikowia bicuspidata</name>
    <dbReference type="NCBI Taxonomy" id="27322"/>
    <lineage>
        <taxon>Eukaryota</taxon>
        <taxon>Fungi</taxon>
        <taxon>Dikarya</taxon>
        <taxon>Ascomycota</taxon>
        <taxon>Saccharomycotina</taxon>
        <taxon>Pichiomycetes</taxon>
        <taxon>Metschnikowiaceae</taxon>
        <taxon>Metschnikowia</taxon>
    </lineage>
</organism>
<name>A0A4P9Z9S5_9ASCO</name>
<dbReference type="InterPro" id="IPR036852">
    <property type="entry name" value="Peptidase_S8/S53_dom_sf"/>
</dbReference>
<evidence type="ECO:0000259" key="1">
    <source>
        <dbReference type="Pfam" id="PF00082"/>
    </source>
</evidence>
<sequence>MTGVALGAKALIHAVNDGVDVISISHGLNTLFSQDPVSVVISRIAEYVPVIMSGSNSGNDGLYGEISGAATDNVIAVGSYESNDLVTWQPVLTFDADYYEDICLMPPRGVNSTDFFVIAKVHRDCPAARVLHIAGLAKFVGLVLLKEEEHLLYPNITTPEPFIIASSDDILDFTGRNAILRLTFNAIQTYRIQPRRDHLGGVLSSYTAWALNYDQGLYTHVIAPASPYMAGIIALYSSGHRNATAREVRTKLISTSQLSSDGMAVKNSRTTYYNLTLLSEPYLNLNVTKYRVDNHTISFQNDYSASNTYKITHQSFEVMYAKTDDGMIVKVPPRKVAENIVPYTLSEITLKPGEKLVLFGPLMLPHEVFEQVSAERDVLYETYVINSMTYGTTYMSFDLVDVDFDLRMYRIPPDGLKGFHGPISLIDINESDYLEIAAMQFILPYTGVTNFTFDTFSNGAGIPFGSDRFFYRALKIFGNASKFDDRSLGISPPFRYLDFFPPEEPFNDLLAAWEEALERIEEKENDAYLASTDFLDEPGPRLNWTELKWPSLNKSQLG</sequence>
<evidence type="ECO:0000313" key="3">
    <source>
        <dbReference type="Proteomes" id="UP000268321"/>
    </source>
</evidence>
<dbReference type="Proteomes" id="UP000268321">
    <property type="component" value="Unassembled WGS sequence"/>
</dbReference>
<dbReference type="GO" id="GO:0004252">
    <property type="term" value="F:serine-type endopeptidase activity"/>
    <property type="evidence" value="ECO:0007669"/>
    <property type="project" value="InterPro"/>
</dbReference>